<keyword evidence="4" id="KW-1185">Reference proteome</keyword>
<dbReference type="InterPro" id="IPR008928">
    <property type="entry name" value="6-hairpin_glycosidase_sf"/>
</dbReference>
<accession>A0A120AGU4</accession>
<dbReference type="InterPro" id="IPR049174">
    <property type="entry name" value="Beta-AFase-like"/>
</dbReference>
<evidence type="ECO:0000259" key="2">
    <source>
        <dbReference type="Pfam" id="PF20736"/>
    </source>
</evidence>
<sequence>MSSDHEPSSDAMTHNDYTARAARVEVRLDGLLGDALEANRRGRLSHFIVDETSPAIAIFAPAHRQRNIEGDWYGEHAGKWLVAAAKAAARSGDEDLLARARRVADFLVAHQEADGYMGTYASEHRFMRKQAPKPGAWDGAPSVRTWDIWTHAYLILGLLEIHKHFPEPRYLDAARRIGALCLDTLTRGGIDITELGNHHGMSATVLLDPAVELYFATGERAFLDLALTVLGQADAHPDLALLTRALAGVDAAHIATGKAYQLAWNLVGLAKLHRATGRAEYLSAVESLWRSIRDHHLSLGGGPWGGVAHRSREVFNPAGVFSPQGYVETCSTLAWIQLNRELLRITGQACYAEEIERSAYNDLLGAQAPNGEDWCYYVFPNGRRVHTTYWRCCKSSGAMAIEELPAVAYTRGGDDALAVNLYGPGAARVELARAGTVRIEQDTAYPFDGRIGLHVSPERAARFALKLRIPSWANGASVSINGESVSTAIALGDYLMLDREWNDGDHIAIDFPMAPHIHTAVNRNVQESRAPDGSPVAQEVLHNEYLALTCGPLVYATGLIDGFKTEETLKPPAAPASDWLHWHAADARHPTPRIELDPGYRAPLVFEPYYCAGGRVDGAWRLTWLSLPPVSPR</sequence>
<feature type="domain" description="Non-reducing end beta-L-arabinofuranosidase-like GH127 catalytic" evidence="1">
    <location>
        <begin position="67"/>
        <end position="404"/>
    </location>
</feature>
<reference evidence="3 4" key="1">
    <citation type="journal article" date="2014" name="Genome Announc.">
        <title>Draft Genome Sequence of Lysobacter capsici AZ78, a Bacterium Antagonistic to Plant-Pathogenic Oomycetes.</title>
        <authorList>
            <person name="Puopolo G."/>
            <person name="Sonego P."/>
            <person name="Engelen K."/>
            <person name="Pertot I."/>
        </authorList>
    </citation>
    <scope>NUCLEOTIDE SEQUENCE [LARGE SCALE GENOMIC DNA]</scope>
    <source>
        <strain evidence="3 4">AZ78</strain>
    </source>
</reference>
<evidence type="ECO:0000259" key="1">
    <source>
        <dbReference type="Pfam" id="PF07944"/>
    </source>
</evidence>
<dbReference type="Pfam" id="PF07944">
    <property type="entry name" value="Beta-AFase-like_GH127_cat"/>
    <property type="match status" value="1"/>
</dbReference>
<evidence type="ECO:0000313" key="3">
    <source>
        <dbReference type="EMBL" id="KWS05118.1"/>
    </source>
</evidence>
<protein>
    <recommendedName>
        <fullName evidence="5">Glycosyl hydrolase</fullName>
    </recommendedName>
</protein>
<dbReference type="PANTHER" id="PTHR43465">
    <property type="entry name" value="DUF1680 DOMAIN PROTEIN (AFU_ORTHOLOGUE AFUA_1G08910)"/>
    <property type="match status" value="1"/>
</dbReference>
<evidence type="ECO:0008006" key="5">
    <source>
        <dbReference type="Google" id="ProtNLM"/>
    </source>
</evidence>
<dbReference type="RefSeq" id="WP_235592222.1">
    <property type="nucleotide sequence ID" value="NZ_JAJA02000001.1"/>
</dbReference>
<name>A0A120AGU4_9GAMM</name>
<dbReference type="InterPro" id="IPR012878">
    <property type="entry name" value="Beta-AFase-like_GH127_cat"/>
</dbReference>
<dbReference type="Pfam" id="PF20736">
    <property type="entry name" value="Glyco_hydro127M"/>
    <property type="match status" value="1"/>
</dbReference>
<dbReference type="InterPro" id="IPR049046">
    <property type="entry name" value="Beta-AFase-like_GH127_middle"/>
</dbReference>
<dbReference type="AlphaFoldDB" id="A0A120AGU4"/>
<dbReference type="Proteomes" id="UP000023435">
    <property type="component" value="Unassembled WGS sequence"/>
</dbReference>
<dbReference type="Gene3D" id="1.50.10.10">
    <property type="match status" value="1"/>
</dbReference>
<comment type="caution">
    <text evidence="3">The sequence shown here is derived from an EMBL/GenBank/DDBJ whole genome shotgun (WGS) entry which is preliminary data.</text>
</comment>
<gene>
    <name evidence="3" type="ORF">AZ78_2669</name>
</gene>
<proteinExistence type="predicted"/>
<organism evidence="3 4">
    <name type="scientific">Lysobacter capsici AZ78</name>
    <dbReference type="NCBI Taxonomy" id="1444315"/>
    <lineage>
        <taxon>Bacteria</taxon>
        <taxon>Pseudomonadati</taxon>
        <taxon>Pseudomonadota</taxon>
        <taxon>Gammaproteobacteria</taxon>
        <taxon>Lysobacterales</taxon>
        <taxon>Lysobacteraceae</taxon>
        <taxon>Lysobacter</taxon>
    </lineage>
</organism>
<evidence type="ECO:0000313" key="4">
    <source>
        <dbReference type="Proteomes" id="UP000023435"/>
    </source>
</evidence>
<dbReference type="InterPro" id="IPR012341">
    <property type="entry name" value="6hp_glycosidase-like_sf"/>
</dbReference>
<dbReference type="PANTHER" id="PTHR43465:SF2">
    <property type="entry name" value="DUF1680 DOMAIN PROTEIN (AFU_ORTHOLOGUE AFUA_1G08910)"/>
    <property type="match status" value="1"/>
</dbReference>
<dbReference type="EMBL" id="JAJA02000001">
    <property type="protein sequence ID" value="KWS05118.1"/>
    <property type="molecule type" value="Genomic_DNA"/>
</dbReference>
<dbReference type="GO" id="GO:0005975">
    <property type="term" value="P:carbohydrate metabolic process"/>
    <property type="evidence" value="ECO:0007669"/>
    <property type="project" value="InterPro"/>
</dbReference>
<dbReference type="SUPFAM" id="SSF48208">
    <property type="entry name" value="Six-hairpin glycosidases"/>
    <property type="match status" value="1"/>
</dbReference>
<feature type="domain" description="Non-reducing end beta-L-arabinofuranosidase-like GH127 middle" evidence="2">
    <location>
        <begin position="417"/>
        <end position="513"/>
    </location>
</feature>